<dbReference type="Proteomes" id="UP000002805">
    <property type="component" value="Chromosome"/>
</dbReference>
<feature type="transmembrane region" description="Helical" evidence="2">
    <location>
        <begin position="78"/>
        <end position="98"/>
    </location>
</feature>
<reference evidence="4" key="1">
    <citation type="submission" date="2008-02" db="EMBL/GenBank/DDBJ databases">
        <authorList>
            <consortium name="The Broad Institute Genome Sequencing Platform"/>
            <person name="Fischbach M."/>
            <person name="Ward D."/>
            <person name="Young S."/>
            <person name="Jaffe D."/>
            <person name="Gnerre S."/>
            <person name="Berlin A."/>
            <person name="Heiman D."/>
            <person name="Hepburn T."/>
            <person name="Sykes S."/>
            <person name="Alvarado L."/>
            <person name="Kodira C.D."/>
            <person name="Straight P."/>
            <person name="Clardy J."/>
            <person name="Hung D."/>
            <person name="Kolter R."/>
            <person name="Mekalanos J."/>
            <person name="Walker S."/>
            <person name="Walsh C.T."/>
            <person name="Lander E."/>
            <person name="Galagan J."/>
            <person name="Nusbaum C."/>
            <person name="Birren B."/>
        </authorList>
    </citation>
    <scope>NUCLEOTIDE SEQUENCE [LARGE SCALE GENOMIC DNA]</scope>
    <source>
        <strain evidence="4">ATCC 25486 / DSM 40338 / CBS 914.69 / JCM 4507 / NBRC 13074 / NRRL 2958 / 5647</strain>
    </source>
</reference>
<keyword evidence="2" id="KW-1133">Transmembrane helix</keyword>
<dbReference type="HOGENOM" id="CLU_091022_0_0_11"/>
<evidence type="ECO:0000256" key="1">
    <source>
        <dbReference type="SAM" id="MobiDB-lite"/>
    </source>
</evidence>
<keyword evidence="2" id="KW-0472">Membrane</keyword>
<protein>
    <submittedName>
        <fullName evidence="3">Uncharacterized protein</fullName>
    </submittedName>
</protein>
<accession>B5HDB0</accession>
<feature type="compositionally biased region" description="Pro residues" evidence="1">
    <location>
        <begin position="169"/>
        <end position="183"/>
    </location>
</feature>
<dbReference type="eggNOG" id="ENOG5032CBK">
    <property type="taxonomic scope" value="Bacteria"/>
</dbReference>
<dbReference type="EMBL" id="CM000950">
    <property type="protein sequence ID" value="EDY64821.2"/>
    <property type="molecule type" value="Genomic_DNA"/>
</dbReference>
<dbReference type="AlphaFoldDB" id="B5HDB0"/>
<evidence type="ECO:0000256" key="2">
    <source>
        <dbReference type="SAM" id="Phobius"/>
    </source>
</evidence>
<reference evidence="4" key="2">
    <citation type="submission" date="2009-10" db="EMBL/GenBank/DDBJ databases">
        <title>The genome sequence of Streptomyces pristinaespiralis strain ATCC 25486.</title>
        <authorList>
            <consortium name="The Broad Institute Genome Sequencing Platform"/>
            <consortium name="Broad Institute Microbial Sequencing Center"/>
            <person name="Fischbach M."/>
            <person name="Godfrey P."/>
            <person name="Ward D."/>
            <person name="Young S."/>
            <person name="Zeng Q."/>
            <person name="Koehrsen M."/>
            <person name="Alvarado L."/>
            <person name="Berlin A.M."/>
            <person name="Bochicchio J."/>
            <person name="Borenstein D."/>
            <person name="Chapman S.B."/>
            <person name="Chen Z."/>
            <person name="Engels R."/>
            <person name="Freedman E."/>
            <person name="Gellesch M."/>
            <person name="Goldberg J."/>
            <person name="Griggs A."/>
            <person name="Gujja S."/>
            <person name="Heilman E.R."/>
            <person name="Heiman D.I."/>
            <person name="Hepburn T.A."/>
            <person name="Howarth C."/>
            <person name="Jen D."/>
            <person name="Larson L."/>
            <person name="Lewis B."/>
            <person name="Mehta T."/>
            <person name="Park D."/>
            <person name="Pearson M."/>
            <person name="Richards J."/>
            <person name="Roberts A."/>
            <person name="Saif S."/>
            <person name="Shea T.D."/>
            <person name="Shenoy N."/>
            <person name="Sisk P."/>
            <person name="Stolte C."/>
            <person name="Sykes S.N."/>
            <person name="Thomson T."/>
            <person name="Walk T."/>
            <person name="White J."/>
            <person name="Yandava C."/>
            <person name="Straight P."/>
            <person name="Clardy J."/>
            <person name="Hung D."/>
            <person name="Kolter R."/>
            <person name="Mekalanos J."/>
            <person name="Walker S."/>
            <person name="Walsh C.T."/>
            <person name="Wieland-Brown L.C."/>
            <person name="Haas B."/>
            <person name="Nusbaum C."/>
            <person name="Birren B."/>
        </authorList>
    </citation>
    <scope>NUCLEOTIDE SEQUENCE [LARGE SCALE GENOMIC DNA]</scope>
    <source>
        <strain evidence="4">ATCC 25486 / DSM 40338 / CBS 914.69 / JCM 4507 / NBRC 13074 / NRRL 2958 / 5647</strain>
    </source>
</reference>
<sequence>MRAPDSSQWGDVPQAMENWQEDIGTGHTHEPHEVTIQLDGLGRKLRDLPVEPIAPHDGAEGPVFVDESGRRSKKFRRIGWVLAAACAVYAITLVAALVGGNSSAPWMPGLGSVGEKQPDHVEIQPAPTDLVSTVPTPNAPPGVPAPSDSAGAALPLPSDGADDSSPLQDVPPPASKSPSPQEPAPDTATGAPAASPGAPRSDSPAPAVSPPVDAGPSTAPSGTPGQPVQEGAL</sequence>
<organism evidence="3 4">
    <name type="scientific">Streptomyces pristinaespiralis (strain ATCC 25486 / DSM 40338 / CBS 914.69 / JCM 4507 / KCC S-0507 / NBRC 13074 / NRRL 2958 / 5647)</name>
    <dbReference type="NCBI Taxonomy" id="457429"/>
    <lineage>
        <taxon>Bacteria</taxon>
        <taxon>Bacillati</taxon>
        <taxon>Actinomycetota</taxon>
        <taxon>Actinomycetes</taxon>
        <taxon>Kitasatosporales</taxon>
        <taxon>Streptomycetaceae</taxon>
        <taxon>Streptomyces</taxon>
    </lineage>
</organism>
<gene>
    <name evidence="3" type="ORF">SSDG_03141</name>
</gene>
<evidence type="ECO:0000313" key="3">
    <source>
        <dbReference type="EMBL" id="EDY64821.2"/>
    </source>
</evidence>
<feature type="region of interest" description="Disordered" evidence="1">
    <location>
        <begin position="128"/>
        <end position="233"/>
    </location>
</feature>
<name>B5HDB0_STRE2</name>
<feature type="compositionally biased region" description="Low complexity" evidence="1">
    <location>
        <begin position="184"/>
        <end position="217"/>
    </location>
</feature>
<keyword evidence="2" id="KW-0812">Transmembrane</keyword>
<keyword evidence="4" id="KW-1185">Reference proteome</keyword>
<evidence type="ECO:0000313" key="4">
    <source>
        <dbReference type="Proteomes" id="UP000002805"/>
    </source>
</evidence>
<proteinExistence type="predicted"/>